<protein>
    <submittedName>
        <fullName evidence="1">Uncharacterized protein</fullName>
    </submittedName>
</protein>
<organism evidence="1 2">
    <name type="scientific">Mycobacteroides abscessus MAB_030201_1075</name>
    <dbReference type="NCBI Taxonomy" id="1335410"/>
    <lineage>
        <taxon>Bacteria</taxon>
        <taxon>Bacillati</taxon>
        <taxon>Actinomycetota</taxon>
        <taxon>Actinomycetes</taxon>
        <taxon>Mycobacteriales</taxon>
        <taxon>Mycobacteriaceae</taxon>
        <taxon>Mycobacteroides</taxon>
        <taxon>Mycobacteroides abscessus</taxon>
    </lineage>
</organism>
<comment type="caution">
    <text evidence="1">The sequence shown here is derived from an EMBL/GenBank/DDBJ whole genome shotgun (WGS) entry which is preliminary data.</text>
</comment>
<proteinExistence type="predicted"/>
<reference evidence="1 2" key="1">
    <citation type="submission" date="2014-01" db="EMBL/GenBank/DDBJ databases">
        <authorList>
            <person name="Zelazny A."/>
            <person name="Olivier K."/>
            <person name="Sampaio E.P."/>
            <person name="Holland S.M."/>
            <person name="Tallon L.J."/>
            <person name="Sadzewicz L.K."/>
            <person name="Sengamalay N."/>
            <person name="Fraser C.M."/>
            <person name="Hine E."/>
            <person name="Shefchek K.A."/>
            <person name="Das S.P."/>
            <person name="Shallom S.J."/>
            <person name="Agrawal S."/>
            <person name="Tettelin H."/>
        </authorList>
    </citation>
    <scope>NUCLEOTIDE SEQUENCE [LARGE SCALE GENOMIC DNA]</scope>
    <source>
        <strain evidence="1 2">MAB_030201_1075</strain>
    </source>
</reference>
<dbReference type="Gene3D" id="3.90.180.10">
    <property type="entry name" value="Medium-chain alcohol dehydrogenases, catalytic domain"/>
    <property type="match status" value="1"/>
</dbReference>
<evidence type="ECO:0000313" key="1">
    <source>
        <dbReference type="EMBL" id="ETZ86829.1"/>
    </source>
</evidence>
<accession>A0A829PDQ5</accession>
<dbReference type="SUPFAM" id="SSF50129">
    <property type="entry name" value="GroES-like"/>
    <property type="match status" value="1"/>
</dbReference>
<dbReference type="Proteomes" id="UP000019854">
    <property type="component" value="Unassembled WGS sequence"/>
</dbReference>
<dbReference type="AlphaFoldDB" id="A0A829PDQ5"/>
<evidence type="ECO:0000313" key="2">
    <source>
        <dbReference type="Proteomes" id="UP000019854"/>
    </source>
</evidence>
<sequence>MKAIQAQSLSGPEGLVYTDVETPGAGPNVVVVDVKAAGSASPTT</sequence>
<dbReference type="InterPro" id="IPR011032">
    <property type="entry name" value="GroES-like_sf"/>
</dbReference>
<name>A0A829PDQ5_9MYCO</name>
<gene>
    <name evidence="1" type="ORF">L829_0367</name>
</gene>
<dbReference type="EMBL" id="JAOX01000001">
    <property type="protein sequence ID" value="ETZ86829.1"/>
    <property type="molecule type" value="Genomic_DNA"/>
</dbReference>